<protein>
    <submittedName>
        <fullName evidence="2">Uncharacterized protein</fullName>
    </submittedName>
</protein>
<evidence type="ECO:0000313" key="2">
    <source>
        <dbReference type="EMBL" id="PWA27113.1"/>
    </source>
</evidence>
<evidence type="ECO:0000313" key="3">
    <source>
        <dbReference type="Proteomes" id="UP000250572"/>
    </source>
</evidence>
<gene>
    <name evidence="2" type="ORF">CCH79_00011670</name>
</gene>
<proteinExistence type="predicted"/>
<dbReference type="Proteomes" id="UP000250572">
    <property type="component" value="Unassembled WGS sequence"/>
</dbReference>
<feature type="region of interest" description="Disordered" evidence="1">
    <location>
        <begin position="117"/>
        <end position="139"/>
    </location>
</feature>
<feature type="compositionally biased region" description="Low complexity" evidence="1">
    <location>
        <begin position="117"/>
        <end position="128"/>
    </location>
</feature>
<organism evidence="2 3">
    <name type="scientific">Gambusia affinis</name>
    <name type="common">Western mosquitofish</name>
    <name type="synonym">Heterandria affinis</name>
    <dbReference type="NCBI Taxonomy" id="33528"/>
    <lineage>
        <taxon>Eukaryota</taxon>
        <taxon>Metazoa</taxon>
        <taxon>Chordata</taxon>
        <taxon>Craniata</taxon>
        <taxon>Vertebrata</taxon>
        <taxon>Euteleostomi</taxon>
        <taxon>Actinopterygii</taxon>
        <taxon>Neopterygii</taxon>
        <taxon>Teleostei</taxon>
        <taxon>Neoteleostei</taxon>
        <taxon>Acanthomorphata</taxon>
        <taxon>Ovalentaria</taxon>
        <taxon>Atherinomorphae</taxon>
        <taxon>Cyprinodontiformes</taxon>
        <taxon>Poeciliidae</taxon>
        <taxon>Poeciliinae</taxon>
        <taxon>Gambusia</taxon>
    </lineage>
</organism>
<sequence length="397" mass="43492">MEPDLFPSSLAQLQLLEVTHKGFVEKRIIGSHFSKARPRLQRGGSSASLHNSLMRNSIFQLMIHTLDPLSEGKVHYFSALYLLLTPVDLGSGADVMWPNLLTLVSYSSNFCVPSSPSSSSSSSSLPTPRHTKLVSGPSRDQRSLKDLKYILSGAIQKFDGNVIIETGSDKVKHIHFGTMNPLILQPPAHTLDTYTHSLSRLAHSRFGDSEPSIHPCTFFRFIRGRVAGVAAQNGGPDFPLPSHLFQLLWGNHEEFPGQPRDIARLEGGRALPNNDRRGKFREKASILHKIAKKKCQVEDSEKANGVASRAEKNLPNSSSVEVEVTPPMNGTAGQEGETCEKAAQIMAQATAADNFPACTPPFVAGPANDPPLPTEFHNHNPRSPAARRRWVLQARPL</sequence>
<feature type="region of interest" description="Disordered" evidence="1">
    <location>
        <begin position="306"/>
        <end position="334"/>
    </location>
</feature>
<name>A0A315VW58_GAMAF</name>
<reference evidence="2 3" key="1">
    <citation type="journal article" date="2018" name="G3 (Bethesda)">
        <title>A High-Quality Reference Genome for the Invasive Mosquitofish Gambusia affinis Using a Chicago Library.</title>
        <authorList>
            <person name="Hoffberg S.L."/>
            <person name="Troendle N.J."/>
            <person name="Glenn T.C."/>
            <person name="Mahmud O."/>
            <person name="Louha S."/>
            <person name="Chalopin D."/>
            <person name="Bennetzen J.L."/>
            <person name="Mauricio R."/>
        </authorList>
    </citation>
    <scope>NUCLEOTIDE SEQUENCE [LARGE SCALE GENOMIC DNA]</scope>
    <source>
        <strain evidence="2">NE01/NJP1002.9</strain>
        <tissue evidence="2">Muscle</tissue>
    </source>
</reference>
<dbReference type="EMBL" id="NHOQ01001086">
    <property type="protein sequence ID" value="PWA27113.1"/>
    <property type="molecule type" value="Genomic_DNA"/>
</dbReference>
<accession>A0A315VW58</accession>
<dbReference type="AlphaFoldDB" id="A0A315VW58"/>
<keyword evidence="3" id="KW-1185">Reference proteome</keyword>
<comment type="caution">
    <text evidence="2">The sequence shown here is derived from an EMBL/GenBank/DDBJ whole genome shotgun (WGS) entry which is preliminary data.</text>
</comment>
<evidence type="ECO:0000256" key="1">
    <source>
        <dbReference type="SAM" id="MobiDB-lite"/>
    </source>
</evidence>
<feature type="region of interest" description="Disordered" evidence="1">
    <location>
        <begin position="362"/>
        <end position="385"/>
    </location>
</feature>